<keyword evidence="4" id="KW-1185">Reference proteome</keyword>
<sequence length="285" mass="31721">MRITIYTIIGLLSVAIVFYFMGRSDGSMRQNTADIVIVPPGEFLYRTSGEFNKNNRPIDAPLKKIKFTKPLTIMRAQVSEMDYQKCVDAGGCKPLSQSNPSRSDFPVVGVSWQDATDYANWLSNQTSEIWRLPTDIEWSYVAGSRFKDDALALGEDADFAQRWIARYDLESARKLEGDHKTQKIGSFGENEKGLLDIAGNVWEWTNSCFSRNNLNADGQPANEPFVVCGIRITAGQHRAYVSDFIRDARGGGCAAGIPPSNLGFRLIKGEEGSSLFEKLGSIIRR</sequence>
<evidence type="ECO:0000313" key="3">
    <source>
        <dbReference type="EMBL" id="MEN3931363.1"/>
    </source>
</evidence>
<dbReference type="InterPro" id="IPR042095">
    <property type="entry name" value="SUMF_sf"/>
</dbReference>
<organism evidence="3 4">
    <name type="scientific">Hohaiivirga grylli</name>
    <dbReference type="NCBI Taxonomy" id="3133970"/>
    <lineage>
        <taxon>Bacteria</taxon>
        <taxon>Pseudomonadati</taxon>
        <taxon>Pseudomonadota</taxon>
        <taxon>Alphaproteobacteria</taxon>
        <taxon>Hyphomicrobiales</taxon>
        <taxon>Methylobacteriaceae</taxon>
        <taxon>Hohaiivirga</taxon>
    </lineage>
</organism>
<dbReference type="PANTHER" id="PTHR23150">
    <property type="entry name" value="SULFATASE MODIFYING FACTOR 1, 2"/>
    <property type="match status" value="1"/>
</dbReference>
<protein>
    <submittedName>
        <fullName evidence="3">SUMF1/EgtB/PvdO family nonheme iron enzyme</fullName>
    </submittedName>
</protein>
<feature type="domain" description="Sulfatase-modifying factor enzyme-like" evidence="2">
    <location>
        <begin position="32"/>
        <end position="268"/>
    </location>
</feature>
<name>A0ABV0BK45_9HYPH</name>
<evidence type="ECO:0000259" key="2">
    <source>
        <dbReference type="Pfam" id="PF03781"/>
    </source>
</evidence>
<dbReference type="Pfam" id="PF03781">
    <property type="entry name" value="FGE-sulfatase"/>
    <property type="match status" value="1"/>
</dbReference>
<feature type="transmembrane region" description="Helical" evidence="1">
    <location>
        <begin position="6"/>
        <end position="22"/>
    </location>
</feature>
<keyword evidence="1" id="KW-1133">Transmembrane helix</keyword>
<dbReference type="InterPro" id="IPR051043">
    <property type="entry name" value="Sulfatase_Mod_Factor_Kinase"/>
</dbReference>
<dbReference type="Proteomes" id="UP001418637">
    <property type="component" value="Unassembled WGS sequence"/>
</dbReference>
<gene>
    <name evidence="3" type="ORF">WJT86_09870</name>
</gene>
<accession>A0ABV0BK45</accession>
<evidence type="ECO:0000256" key="1">
    <source>
        <dbReference type="SAM" id="Phobius"/>
    </source>
</evidence>
<dbReference type="Gene3D" id="3.90.1580.10">
    <property type="entry name" value="paralog of FGE (formylglycine-generating enzyme)"/>
    <property type="match status" value="1"/>
</dbReference>
<proteinExistence type="predicted"/>
<dbReference type="InterPro" id="IPR016187">
    <property type="entry name" value="CTDL_fold"/>
</dbReference>
<keyword evidence="1" id="KW-0472">Membrane</keyword>
<dbReference type="SUPFAM" id="SSF56436">
    <property type="entry name" value="C-type lectin-like"/>
    <property type="match status" value="1"/>
</dbReference>
<dbReference type="EMBL" id="JBBYXI010000003">
    <property type="protein sequence ID" value="MEN3931363.1"/>
    <property type="molecule type" value="Genomic_DNA"/>
</dbReference>
<evidence type="ECO:0000313" key="4">
    <source>
        <dbReference type="Proteomes" id="UP001418637"/>
    </source>
</evidence>
<dbReference type="InterPro" id="IPR005532">
    <property type="entry name" value="SUMF_dom"/>
</dbReference>
<dbReference type="PANTHER" id="PTHR23150:SF19">
    <property type="entry name" value="FORMYLGLYCINE-GENERATING ENZYME"/>
    <property type="match status" value="1"/>
</dbReference>
<keyword evidence="1" id="KW-0812">Transmembrane</keyword>
<comment type="caution">
    <text evidence="3">The sequence shown here is derived from an EMBL/GenBank/DDBJ whole genome shotgun (WGS) entry which is preliminary data.</text>
</comment>
<dbReference type="RefSeq" id="WP_346337394.1">
    <property type="nucleotide sequence ID" value="NZ_JBBYXI010000003.1"/>
</dbReference>
<reference evidence="3 4" key="1">
    <citation type="submission" date="2024-04" db="EMBL/GenBank/DDBJ databases">
        <title>A novel species isolated from cricket.</title>
        <authorList>
            <person name="Wang H.-C."/>
        </authorList>
    </citation>
    <scope>NUCLEOTIDE SEQUENCE [LARGE SCALE GENOMIC DNA]</scope>
    <source>
        <strain evidence="3 4">WL0021</strain>
    </source>
</reference>